<dbReference type="SUPFAM" id="SSF54292">
    <property type="entry name" value="2Fe-2S ferredoxin-like"/>
    <property type="match status" value="1"/>
</dbReference>
<accession>A0ABU9QKD0</accession>
<dbReference type="InterPro" id="IPR017938">
    <property type="entry name" value="Riboflavin_synthase-like_b-brl"/>
</dbReference>
<reference evidence="9 10" key="1">
    <citation type="submission" date="2024-01" db="EMBL/GenBank/DDBJ databases">
        <title>The diversity of rhizobia nodulating Mimosa spp. in eleven states of Brazil covering several biomes is determined by host plant, location, and edaphic factors.</title>
        <authorList>
            <person name="Rouws L."/>
            <person name="Barauna A."/>
            <person name="Beukes C."/>
            <person name="De Faria S.M."/>
            <person name="Gross E."/>
            <person name="Dos Reis Junior F.B."/>
            <person name="Simon M."/>
            <person name="Maluk M."/>
            <person name="Odee D.W."/>
            <person name="Kenicer G."/>
            <person name="Young J.P.W."/>
            <person name="Reis V.M."/>
            <person name="Zilli J."/>
            <person name="James E.K."/>
        </authorList>
    </citation>
    <scope>NUCLEOTIDE SEQUENCE [LARGE SCALE GENOMIC DNA]</scope>
    <source>
        <strain evidence="9 10">JPY77</strain>
    </source>
</reference>
<dbReference type="InterPro" id="IPR036010">
    <property type="entry name" value="2Fe-2S_ferredoxin-like_sf"/>
</dbReference>
<comment type="caution">
    <text evidence="9">The sequence shown here is derived from an EMBL/GenBank/DDBJ whole genome shotgun (WGS) entry which is preliminary data.</text>
</comment>
<dbReference type="InterPro" id="IPR001041">
    <property type="entry name" value="2Fe-2S_ferredoxin-type"/>
</dbReference>
<dbReference type="PRINTS" id="PR00409">
    <property type="entry name" value="PHDIOXRDTASE"/>
</dbReference>
<keyword evidence="10" id="KW-1185">Reference proteome</keyword>
<dbReference type="InterPro" id="IPR006058">
    <property type="entry name" value="2Fe2S_fd_BS"/>
</dbReference>
<evidence type="ECO:0000256" key="3">
    <source>
        <dbReference type="ARBA" id="ARBA00022723"/>
    </source>
</evidence>
<feature type="domain" description="2Fe-2S ferredoxin-type" evidence="7">
    <location>
        <begin position="228"/>
        <end position="315"/>
    </location>
</feature>
<sequence length="315" mass="34037">MSQVVEKIRLRVAEKTTLTPHVVGVRLVSEAGELPPAEPGAHVEVTLRNGISRQYSVVPSPTRGDWCVAVLREADGRGGSAYIHDKLAVGDVVEATKPRSLFPLEEALEYLFLAGGIGITPFLSMIEEAERRERPWNLVYTGKSAETMAYASALQSRYGERVSIHETLGGTRIDCASVISAHPRAEVYCCGPSSFIDGVKTATEAAKREVHVEHFHGEAHPHEGEQAFELELVDTGITLMVPADRTALDVVDDAGVFVPSSCREGTCGTCETPVLSGEIDHRDVVLSAKEKAQNSCMMLCVSRAAAGTSRVRIKL</sequence>
<dbReference type="InterPro" id="IPR017927">
    <property type="entry name" value="FAD-bd_FR_type"/>
</dbReference>
<dbReference type="CDD" id="cd06185">
    <property type="entry name" value="PDR_like"/>
    <property type="match status" value="1"/>
</dbReference>
<dbReference type="InterPro" id="IPR012675">
    <property type="entry name" value="Beta-grasp_dom_sf"/>
</dbReference>
<dbReference type="InterPro" id="IPR050415">
    <property type="entry name" value="MRET"/>
</dbReference>
<evidence type="ECO:0000313" key="10">
    <source>
        <dbReference type="Proteomes" id="UP001494588"/>
    </source>
</evidence>
<dbReference type="Pfam" id="PF00111">
    <property type="entry name" value="Fer2"/>
    <property type="match status" value="1"/>
</dbReference>
<evidence type="ECO:0000256" key="5">
    <source>
        <dbReference type="ARBA" id="ARBA00023004"/>
    </source>
</evidence>
<dbReference type="Proteomes" id="UP001494588">
    <property type="component" value="Unassembled WGS sequence"/>
</dbReference>
<dbReference type="PANTHER" id="PTHR47354:SF1">
    <property type="entry name" value="CARNITINE MONOOXYGENASE REDUCTASE SUBUNIT"/>
    <property type="match status" value="1"/>
</dbReference>
<dbReference type="PROSITE" id="PS00197">
    <property type="entry name" value="2FE2S_FER_1"/>
    <property type="match status" value="1"/>
</dbReference>
<dbReference type="Gene3D" id="3.40.50.80">
    <property type="entry name" value="Nucleotide-binding domain of ferredoxin-NADP reductase (FNR) module"/>
    <property type="match status" value="1"/>
</dbReference>
<dbReference type="PROSITE" id="PS51384">
    <property type="entry name" value="FAD_FR"/>
    <property type="match status" value="1"/>
</dbReference>
<dbReference type="PANTHER" id="PTHR47354">
    <property type="entry name" value="NADH OXIDOREDUCTASE HCR"/>
    <property type="match status" value="1"/>
</dbReference>
<protein>
    <submittedName>
        <fullName evidence="9">PDR/VanB family oxidoreductase</fullName>
        <ecNumber evidence="9">1.-.-.-</ecNumber>
    </submittedName>
</protein>
<proteinExistence type="predicted"/>
<keyword evidence="3" id="KW-0479">Metal-binding</keyword>
<feature type="domain" description="FAD-binding FR-type" evidence="8">
    <location>
        <begin position="5"/>
        <end position="105"/>
    </location>
</feature>
<evidence type="ECO:0000256" key="2">
    <source>
        <dbReference type="ARBA" id="ARBA00022714"/>
    </source>
</evidence>
<organism evidence="9 10">
    <name type="scientific">Paraburkholderia sabiae</name>
    <dbReference type="NCBI Taxonomy" id="273251"/>
    <lineage>
        <taxon>Bacteria</taxon>
        <taxon>Pseudomonadati</taxon>
        <taxon>Pseudomonadota</taxon>
        <taxon>Betaproteobacteria</taxon>
        <taxon>Burkholderiales</taxon>
        <taxon>Burkholderiaceae</taxon>
        <taxon>Paraburkholderia</taxon>
    </lineage>
</organism>
<evidence type="ECO:0000259" key="8">
    <source>
        <dbReference type="PROSITE" id="PS51384"/>
    </source>
</evidence>
<keyword evidence="1" id="KW-0285">Flavoprotein</keyword>
<dbReference type="SUPFAM" id="SSF52343">
    <property type="entry name" value="Ferredoxin reductase-like, C-terminal NADP-linked domain"/>
    <property type="match status" value="1"/>
</dbReference>
<evidence type="ECO:0000256" key="4">
    <source>
        <dbReference type="ARBA" id="ARBA00023002"/>
    </source>
</evidence>
<dbReference type="RefSeq" id="WP_201658369.1">
    <property type="nucleotide sequence ID" value="NZ_CAJHCS010000030.1"/>
</dbReference>
<keyword evidence="4 9" id="KW-0560">Oxidoreductase</keyword>
<dbReference type="Gene3D" id="3.10.20.30">
    <property type="match status" value="1"/>
</dbReference>
<dbReference type="GO" id="GO:0016491">
    <property type="term" value="F:oxidoreductase activity"/>
    <property type="evidence" value="ECO:0007669"/>
    <property type="project" value="UniProtKB-KW"/>
</dbReference>
<dbReference type="CDD" id="cd00207">
    <property type="entry name" value="fer2"/>
    <property type="match status" value="1"/>
</dbReference>
<dbReference type="PROSITE" id="PS51085">
    <property type="entry name" value="2FE2S_FER_2"/>
    <property type="match status" value="1"/>
</dbReference>
<keyword evidence="2" id="KW-0001">2Fe-2S</keyword>
<dbReference type="Gene3D" id="2.40.30.10">
    <property type="entry name" value="Translation factors"/>
    <property type="match status" value="1"/>
</dbReference>
<keyword evidence="5" id="KW-0408">Iron</keyword>
<gene>
    <name evidence="9" type="ORF">V4C55_29640</name>
</gene>
<evidence type="ECO:0000256" key="1">
    <source>
        <dbReference type="ARBA" id="ARBA00022630"/>
    </source>
</evidence>
<keyword evidence="6" id="KW-0411">Iron-sulfur</keyword>
<dbReference type="EC" id="1.-.-.-" evidence="9"/>
<evidence type="ECO:0000259" key="7">
    <source>
        <dbReference type="PROSITE" id="PS51085"/>
    </source>
</evidence>
<dbReference type="SUPFAM" id="SSF63380">
    <property type="entry name" value="Riboflavin synthase domain-like"/>
    <property type="match status" value="1"/>
</dbReference>
<evidence type="ECO:0000313" key="9">
    <source>
        <dbReference type="EMBL" id="MEM5289893.1"/>
    </source>
</evidence>
<evidence type="ECO:0000256" key="6">
    <source>
        <dbReference type="ARBA" id="ARBA00023014"/>
    </source>
</evidence>
<dbReference type="EMBL" id="JAZHGC010000030">
    <property type="protein sequence ID" value="MEM5289893.1"/>
    <property type="molecule type" value="Genomic_DNA"/>
</dbReference>
<dbReference type="InterPro" id="IPR039261">
    <property type="entry name" value="FNR_nucleotide-bd"/>
</dbReference>
<name>A0ABU9QKD0_9BURK</name>